<dbReference type="InterPro" id="IPR004360">
    <property type="entry name" value="Glyas_Fos-R_dOase_dom"/>
</dbReference>
<dbReference type="SMART" id="SM00422">
    <property type="entry name" value="HTH_MERR"/>
    <property type="match status" value="1"/>
</dbReference>
<organism evidence="4 5">
    <name type="scientific">Tsukamurella pseudospumae</name>
    <dbReference type="NCBI Taxonomy" id="239498"/>
    <lineage>
        <taxon>Bacteria</taxon>
        <taxon>Bacillati</taxon>
        <taxon>Actinomycetota</taxon>
        <taxon>Actinomycetes</taxon>
        <taxon>Mycobacteriales</taxon>
        <taxon>Tsukamurellaceae</taxon>
        <taxon>Tsukamurella</taxon>
    </lineage>
</organism>
<evidence type="ECO:0000313" key="4">
    <source>
        <dbReference type="EMBL" id="KXO96349.1"/>
    </source>
</evidence>
<reference evidence="4 5" key="1">
    <citation type="submission" date="2016-02" db="EMBL/GenBank/DDBJ databases">
        <authorList>
            <person name="Teng J.L."/>
            <person name="Tang Y."/>
            <person name="Huang Y."/>
            <person name="Guo F."/>
            <person name="Wei W."/>
            <person name="Chen J.H."/>
            <person name="Wong S.Y."/>
            <person name="Lau S.K."/>
            <person name="Woo P.C."/>
        </authorList>
    </citation>
    <scope>NUCLEOTIDE SEQUENCE [LARGE SCALE GENOMIC DNA]</scope>
    <source>
        <strain evidence="4 5">JCM 13375</strain>
    </source>
</reference>
<dbReference type="InterPro" id="IPR029068">
    <property type="entry name" value="Glyas_Bleomycin-R_OHBP_Dase"/>
</dbReference>
<keyword evidence="1" id="KW-0238">DNA-binding</keyword>
<protein>
    <submittedName>
        <fullName evidence="4">MerR family transcriptional regulator</fullName>
    </submittedName>
</protein>
<dbReference type="PROSITE" id="PS00552">
    <property type="entry name" value="HTH_MERR_1"/>
    <property type="match status" value="1"/>
</dbReference>
<name>A0A137ZDX0_9ACTN</name>
<dbReference type="Pfam" id="PF13411">
    <property type="entry name" value="MerR_1"/>
    <property type="match status" value="1"/>
</dbReference>
<feature type="domain" description="HTH merR-type" evidence="2">
    <location>
        <begin position="11"/>
        <end position="80"/>
    </location>
</feature>
<evidence type="ECO:0000313" key="5">
    <source>
        <dbReference type="Proteomes" id="UP000070409"/>
    </source>
</evidence>
<evidence type="ECO:0000259" key="3">
    <source>
        <dbReference type="PROSITE" id="PS51819"/>
    </source>
</evidence>
<dbReference type="InterPro" id="IPR037523">
    <property type="entry name" value="VOC_core"/>
</dbReference>
<dbReference type="EMBL" id="LSRE01000018">
    <property type="protein sequence ID" value="KXO96349.1"/>
    <property type="molecule type" value="Genomic_DNA"/>
</dbReference>
<dbReference type="InterPro" id="IPR047057">
    <property type="entry name" value="MerR_fam"/>
</dbReference>
<dbReference type="PANTHER" id="PTHR30204">
    <property type="entry name" value="REDOX-CYCLING DRUG-SENSING TRANSCRIPTIONAL ACTIVATOR SOXR"/>
    <property type="match status" value="1"/>
</dbReference>
<proteinExistence type="predicted"/>
<dbReference type="Proteomes" id="UP000070409">
    <property type="component" value="Unassembled WGS sequence"/>
</dbReference>
<dbReference type="PROSITE" id="PS50937">
    <property type="entry name" value="HTH_MERR_2"/>
    <property type="match status" value="1"/>
</dbReference>
<comment type="caution">
    <text evidence="4">The sequence shown here is derived from an EMBL/GenBank/DDBJ whole genome shotgun (WGS) entry which is preliminary data.</text>
</comment>
<dbReference type="InterPro" id="IPR000551">
    <property type="entry name" value="MerR-type_HTH_dom"/>
</dbReference>
<keyword evidence="5" id="KW-1185">Reference proteome</keyword>
<dbReference type="PRINTS" id="PR00040">
    <property type="entry name" value="HTHMERR"/>
</dbReference>
<dbReference type="Gene3D" id="1.10.1660.10">
    <property type="match status" value="1"/>
</dbReference>
<dbReference type="PANTHER" id="PTHR30204:SF90">
    <property type="entry name" value="HTH-TYPE TRANSCRIPTIONAL ACTIVATOR MTA"/>
    <property type="match status" value="1"/>
</dbReference>
<dbReference type="Pfam" id="PF00903">
    <property type="entry name" value="Glyoxalase"/>
    <property type="match status" value="1"/>
</dbReference>
<sequence>MDDHAESHGGGWKIGDLAERTGVTVRTLRYYDQTGLLTPDGQTGGGHRVYGVENIERLYRILALRRLGFRLAEIGSLLDAPTWDLGAMLTRHLADTDRTVAAATRLAAELRAITGQLGRGEVHPQALLEIMEEMTLMEPIARNTTTLLVYEDLAAAHTYLAETFGLTPGPLVRLPDGVAVHGELLAGDHAIWLHPTGEGYRSPRQLGGVSSMTVISVDDADAHHARTVARGADIVEEPTTQPYGVREYGVRDPEGHLWYFHGPVA</sequence>
<gene>
    <name evidence="4" type="ORF">AXK61_22820</name>
</gene>
<dbReference type="PROSITE" id="PS51819">
    <property type="entry name" value="VOC"/>
    <property type="match status" value="1"/>
</dbReference>
<evidence type="ECO:0000259" key="2">
    <source>
        <dbReference type="PROSITE" id="PS50937"/>
    </source>
</evidence>
<accession>A0A137ZDX0</accession>
<dbReference type="SUPFAM" id="SSF54593">
    <property type="entry name" value="Glyoxalase/Bleomycin resistance protein/Dihydroxybiphenyl dioxygenase"/>
    <property type="match status" value="1"/>
</dbReference>
<dbReference type="Gene3D" id="3.30.720.120">
    <property type="match status" value="1"/>
</dbReference>
<feature type="domain" description="VOC" evidence="3">
    <location>
        <begin position="141"/>
        <end position="263"/>
    </location>
</feature>
<evidence type="ECO:0000256" key="1">
    <source>
        <dbReference type="ARBA" id="ARBA00023125"/>
    </source>
</evidence>
<dbReference type="RefSeq" id="WP_068745996.1">
    <property type="nucleotide sequence ID" value="NZ_LSRE01000018.1"/>
</dbReference>
<dbReference type="Gene3D" id="3.30.720.110">
    <property type="match status" value="1"/>
</dbReference>
<dbReference type="SUPFAM" id="SSF46955">
    <property type="entry name" value="Putative DNA-binding domain"/>
    <property type="match status" value="1"/>
</dbReference>
<dbReference type="InterPro" id="IPR009061">
    <property type="entry name" value="DNA-bd_dom_put_sf"/>
</dbReference>